<dbReference type="Gene3D" id="1.10.30.50">
    <property type="match status" value="1"/>
</dbReference>
<dbReference type="SMART" id="SM00507">
    <property type="entry name" value="HNHc"/>
    <property type="match status" value="1"/>
</dbReference>
<comment type="caution">
    <text evidence="3">The sequence shown here is derived from an EMBL/GenBank/DDBJ whole genome shotgun (WGS) entry which is preliminary data.</text>
</comment>
<gene>
    <name evidence="3" type="ORF">BON30_39505</name>
</gene>
<dbReference type="AlphaFoldDB" id="A0A1L9AYR0"/>
<dbReference type="GO" id="GO:0008270">
    <property type="term" value="F:zinc ion binding"/>
    <property type="evidence" value="ECO:0007669"/>
    <property type="project" value="InterPro"/>
</dbReference>
<dbReference type="InterPro" id="IPR002711">
    <property type="entry name" value="HNH"/>
</dbReference>
<reference evidence="3 4" key="2">
    <citation type="submission" date="2016-12" db="EMBL/GenBank/DDBJ databases">
        <title>Draft Genome Sequence of Cystobacter ferrugineus Strain Cbfe23.</title>
        <authorList>
            <person name="Akbar S."/>
            <person name="Dowd S.E."/>
            <person name="Stevens D.C."/>
        </authorList>
    </citation>
    <scope>NUCLEOTIDE SEQUENCE [LARGE SCALE GENOMIC DNA]</scope>
    <source>
        <strain evidence="3 4">Cbfe23</strain>
    </source>
</reference>
<dbReference type="CDD" id="cd00085">
    <property type="entry name" value="HNHc"/>
    <property type="match status" value="1"/>
</dbReference>
<protein>
    <recommendedName>
        <fullName evidence="2">HNH nuclease domain-containing protein</fullName>
    </recommendedName>
</protein>
<accession>A0A1L9AYR0</accession>
<reference evidence="4" key="1">
    <citation type="submission" date="2016-11" db="EMBL/GenBank/DDBJ databases">
        <authorList>
            <person name="Shukria A."/>
            <person name="Stevens D.C."/>
        </authorList>
    </citation>
    <scope>NUCLEOTIDE SEQUENCE [LARGE SCALE GENOMIC DNA]</scope>
    <source>
        <strain evidence="4">Cbfe23</strain>
    </source>
</reference>
<dbReference type="GO" id="GO:0004519">
    <property type="term" value="F:endonuclease activity"/>
    <property type="evidence" value="ECO:0007669"/>
    <property type="project" value="InterPro"/>
</dbReference>
<evidence type="ECO:0000259" key="2">
    <source>
        <dbReference type="SMART" id="SM00507"/>
    </source>
</evidence>
<proteinExistence type="predicted"/>
<feature type="domain" description="HNH nuclease" evidence="2">
    <location>
        <begin position="21"/>
        <end position="86"/>
    </location>
</feature>
<feature type="region of interest" description="Disordered" evidence="1">
    <location>
        <begin position="1"/>
        <end position="77"/>
    </location>
</feature>
<dbReference type="Pfam" id="PF01844">
    <property type="entry name" value="HNH"/>
    <property type="match status" value="1"/>
</dbReference>
<evidence type="ECO:0000256" key="1">
    <source>
        <dbReference type="SAM" id="MobiDB-lite"/>
    </source>
</evidence>
<organism evidence="3 4">
    <name type="scientific">Cystobacter ferrugineus</name>
    <dbReference type="NCBI Taxonomy" id="83449"/>
    <lineage>
        <taxon>Bacteria</taxon>
        <taxon>Pseudomonadati</taxon>
        <taxon>Myxococcota</taxon>
        <taxon>Myxococcia</taxon>
        <taxon>Myxococcales</taxon>
        <taxon>Cystobacterineae</taxon>
        <taxon>Archangiaceae</taxon>
        <taxon>Cystobacter</taxon>
    </lineage>
</organism>
<feature type="compositionally biased region" description="Basic and acidic residues" evidence="1">
    <location>
        <begin position="23"/>
        <end position="36"/>
    </location>
</feature>
<evidence type="ECO:0000313" key="4">
    <source>
        <dbReference type="Proteomes" id="UP000182229"/>
    </source>
</evidence>
<evidence type="ECO:0000313" key="3">
    <source>
        <dbReference type="EMBL" id="OJH35151.1"/>
    </source>
</evidence>
<name>A0A1L9AYR0_9BACT</name>
<dbReference type="GO" id="GO:0003676">
    <property type="term" value="F:nucleic acid binding"/>
    <property type="evidence" value="ECO:0007669"/>
    <property type="project" value="InterPro"/>
</dbReference>
<keyword evidence="4" id="KW-1185">Reference proteome</keyword>
<sequence length="99" mass="10853">MLAGRSRPGKAFTPKQKQIVKQKNAEEHEGKNRCENCDVETVPGKKHEKGVTPPRNETQVDHKIPKAKGGPGDVDNAQVLCRDCNLKKGSKEPGQEEAP</sequence>
<dbReference type="STRING" id="83449.BON30_39505"/>
<dbReference type="EMBL" id="MPIN01000015">
    <property type="protein sequence ID" value="OJH35151.1"/>
    <property type="molecule type" value="Genomic_DNA"/>
</dbReference>
<dbReference type="Proteomes" id="UP000182229">
    <property type="component" value="Unassembled WGS sequence"/>
</dbReference>
<dbReference type="InterPro" id="IPR003615">
    <property type="entry name" value="HNH_nuc"/>
</dbReference>